<accession>A0ABV4DIY7</accession>
<dbReference type="Gene3D" id="1.10.10.10">
    <property type="entry name" value="Winged helix-like DNA-binding domain superfamily/Winged helix DNA-binding domain"/>
    <property type="match status" value="1"/>
</dbReference>
<dbReference type="Proteomes" id="UP001565219">
    <property type="component" value="Unassembled WGS sequence"/>
</dbReference>
<dbReference type="PIRSF" id="PIRSF019455">
    <property type="entry name" value="CopR_AtkY"/>
    <property type="match status" value="1"/>
</dbReference>
<sequence length="128" mass="15269">MENKDILYGVETIIMKSIWKLEKTEKAITVYDIIQSLKEDYEKEYSRATVRTYLTKLEKKGFIHMEWKGRYSYVISLIEEKAYQKKQLENIKEFWFDDSLSDMVCAFTETISQGQVEELKDLINKLSD</sequence>
<organism evidence="5 6">
    <name type="scientific">Anaerostipes hominis</name>
    <name type="common">ex Lee et al. 2021</name>
    <dbReference type="NCBI Taxonomy" id="2025494"/>
    <lineage>
        <taxon>Bacteria</taxon>
        <taxon>Bacillati</taxon>
        <taxon>Bacillota</taxon>
        <taxon>Clostridia</taxon>
        <taxon>Lachnospirales</taxon>
        <taxon>Lachnospiraceae</taxon>
        <taxon>Anaerostipes</taxon>
    </lineage>
</organism>
<dbReference type="InterPro" id="IPR036390">
    <property type="entry name" value="WH_DNA-bd_sf"/>
</dbReference>
<dbReference type="InterPro" id="IPR036388">
    <property type="entry name" value="WH-like_DNA-bd_sf"/>
</dbReference>
<dbReference type="RefSeq" id="WP_024727154.1">
    <property type="nucleotide sequence ID" value="NZ_BAABXW010000001.1"/>
</dbReference>
<keyword evidence="2" id="KW-0805">Transcription regulation</keyword>
<evidence type="ECO:0000313" key="5">
    <source>
        <dbReference type="EMBL" id="MEY8634497.1"/>
    </source>
</evidence>
<evidence type="ECO:0000256" key="4">
    <source>
        <dbReference type="ARBA" id="ARBA00023163"/>
    </source>
</evidence>
<evidence type="ECO:0000313" key="6">
    <source>
        <dbReference type="Proteomes" id="UP001565219"/>
    </source>
</evidence>
<comment type="caution">
    <text evidence="5">The sequence shown here is derived from an EMBL/GenBank/DDBJ whole genome shotgun (WGS) entry which is preliminary data.</text>
</comment>
<dbReference type="SUPFAM" id="SSF46785">
    <property type="entry name" value="Winged helix' DNA-binding domain"/>
    <property type="match status" value="1"/>
</dbReference>
<evidence type="ECO:0000256" key="3">
    <source>
        <dbReference type="ARBA" id="ARBA00023125"/>
    </source>
</evidence>
<keyword evidence="6" id="KW-1185">Reference proteome</keyword>
<name>A0ABV4DIY7_9FIRM</name>
<proteinExistence type="inferred from homology"/>
<reference evidence="5 6" key="1">
    <citation type="submission" date="2024-03" db="EMBL/GenBank/DDBJ databases">
        <title>Mouse gut bacterial collection (mGBC) of GemPharmatech.</title>
        <authorList>
            <person name="He Y."/>
            <person name="Dong L."/>
            <person name="Wu D."/>
            <person name="Gao X."/>
            <person name="Lin Z."/>
        </authorList>
    </citation>
    <scope>NUCLEOTIDE SEQUENCE [LARGE SCALE GENOMIC DNA]</scope>
    <source>
        <strain evidence="5 6">32-10</strain>
    </source>
</reference>
<dbReference type="EMBL" id="JBCLTR010000020">
    <property type="protein sequence ID" value="MEY8634497.1"/>
    <property type="molecule type" value="Genomic_DNA"/>
</dbReference>
<keyword evidence="4" id="KW-0804">Transcription</keyword>
<protein>
    <submittedName>
        <fullName evidence="5">BlaI/MecI/CopY family transcriptional regulator</fullName>
    </submittedName>
</protein>
<dbReference type="InterPro" id="IPR005650">
    <property type="entry name" value="BlaI_family"/>
</dbReference>
<keyword evidence="3" id="KW-0238">DNA-binding</keyword>
<gene>
    <name evidence="5" type="ORF">AALG99_13410</name>
</gene>
<comment type="similarity">
    <text evidence="1">Belongs to the BlaI transcriptional regulatory family.</text>
</comment>
<dbReference type="Pfam" id="PF03965">
    <property type="entry name" value="Penicillinase_R"/>
    <property type="match status" value="1"/>
</dbReference>
<evidence type="ECO:0000256" key="1">
    <source>
        <dbReference type="ARBA" id="ARBA00011046"/>
    </source>
</evidence>
<evidence type="ECO:0000256" key="2">
    <source>
        <dbReference type="ARBA" id="ARBA00023015"/>
    </source>
</evidence>